<dbReference type="SUPFAM" id="SSF57756">
    <property type="entry name" value="Retrovirus zinc finger-like domains"/>
    <property type="match status" value="1"/>
</dbReference>
<dbReference type="PANTHER" id="PTHR13316:SF0">
    <property type="entry name" value="ZINC FINGER CCHC DOMAIN-CONTAINING PROTEIN 8"/>
    <property type="match status" value="1"/>
</dbReference>
<evidence type="ECO:0000256" key="1">
    <source>
        <dbReference type="ARBA" id="ARBA00004642"/>
    </source>
</evidence>
<evidence type="ECO:0000259" key="9">
    <source>
        <dbReference type="PROSITE" id="PS50158"/>
    </source>
</evidence>
<dbReference type="InterPro" id="IPR001878">
    <property type="entry name" value="Znf_CCHC"/>
</dbReference>
<comment type="subcellular location">
    <subcellularLocation>
        <location evidence="1">Nucleus</location>
        <location evidence="1">Nucleoplasm</location>
    </subcellularLocation>
</comment>
<evidence type="ECO:0000313" key="10">
    <source>
        <dbReference type="EMBL" id="CEK71610.1"/>
    </source>
</evidence>
<sequence>TSVSIKMADVFGDLDLFSEFDKDREAKGSFIHYDEDTVRSRIVFEDYADEQESESEDEFKAEEAKEALFASSGAACDKAGKYGADVEMLEENVSVHQREYSEGKDKSEGKSSSSSNESHSSKESCELGKQTKSQIEKSPASLNGASEFSADKKGEELQLTTEDAERAAWLNEQLHAEAAEEAKRISTSTQQLIYERNKYRRYAKILDSTRYVPDEDSPAVQLIFNNNSFARKYRQQIEQFIKSLLWEELNSGSQDTVPEITVKPGVPSCIDINTKLTPEKRVEKMRQKHAIIGNSQFHKQFLIDFLGWSYTVSEPTRCNVNWEIPLYGQVFNEVYADPANKVKKPSSKRQKPACWNCGEENHAVSECKQPRNAAKIASNRREFLALQQQNQGSFEPKFIGPSRYHLDPELASEFLKFKPGVISEALRQALGLTQDQLPQHIYKMRLFGYPPGWLAGARQIQSGVSIFDKNGRVTLITGECLEDGELEEEDGTEKKTEYDVNKIIEYPGFTIPVPLGFIDEHSTFKMPPIQQHQLKKTLMTQTTDKTSTKKRKREKDQEEHEEAKKLKTQEAGQEDGEIQATVNEEGEMNDKEPEGEHNPEETTEGSTEVAALSPSTKVSEVKITPMPALPRSSSTISLSRNFGTPVFTRENSGLPDPSKFGQGIEEHIPYENLPNSIGTFEKMKDLIDIIRKKNKK</sequence>
<feature type="compositionally biased region" description="Low complexity" evidence="8">
    <location>
        <begin position="536"/>
        <end position="545"/>
    </location>
</feature>
<dbReference type="GO" id="GO:0008270">
    <property type="term" value="F:zinc ion binding"/>
    <property type="evidence" value="ECO:0007669"/>
    <property type="project" value="UniProtKB-KW"/>
</dbReference>
<dbReference type="EMBL" id="HACG01024745">
    <property type="protein sequence ID" value="CEK71610.1"/>
    <property type="molecule type" value="Transcribed_RNA"/>
</dbReference>
<accession>A0A0B6ZV04</accession>
<dbReference type="GO" id="GO:0005654">
    <property type="term" value="C:nucleoplasm"/>
    <property type="evidence" value="ECO:0007669"/>
    <property type="project" value="UniProtKB-SubCell"/>
</dbReference>
<dbReference type="InterPro" id="IPR036875">
    <property type="entry name" value="Znf_CCHC_sf"/>
</dbReference>
<evidence type="ECO:0000256" key="5">
    <source>
        <dbReference type="ARBA" id="ARBA00022833"/>
    </source>
</evidence>
<evidence type="ECO:0000256" key="6">
    <source>
        <dbReference type="ARBA" id="ARBA00023242"/>
    </source>
</evidence>
<dbReference type="GO" id="GO:0071013">
    <property type="term" value="C:catalytic step 2 spliceosome"/>
    <property type="evidence" value="ECO:0007669"/>
    <property type="project" value="TreeGrafter"/>
</dbReference>
<keyword evidence="6" id="KW-0539">Nucleus</keyword>
<dbReference type="GO" id="GO:0003723">
    <property type="term" value="F:RNA binding"/>
    <property type="evidence" value="ECO:0007669"/>
    <property type="project" value="TreeGrafter"/>
</dbReference>
<feature type="compositionally biased region" description="Basic and acidic residues" evidence="8">
    <location>
        <begin position="96"/>
        <end position="109"/>
    </location>
</feature>
<dbReference type="PANTHER" id="PTHR13316">
    <property type="entry name" value="ZINC FINGER, CCHC DOMAIN CONTAINING 8"/>
    <property type="match status" value="1"/>
</dbReference>
<feature type="compositionally biased region" description="Basic and acidic residues" evidence="8">
    <location>
        <begin position="554"/>
        <end position="568"/>
    </location>
</feature>
<feature type="region of interest" description="Disordered" evidence="8">
    <location>
        <begin position="93"/>
        <end position="159"/>
    </location>
</feature>
<feature type="non-terminal residue" evidence="10">
    <location>
        <position position="1"/>
    </location>
</feature>
<dbReference type="InterPro" id="IPR006568">
    <property type="entry name" value="PSP_pro-rich"/>
</dbReference>
<keyword evidence="5" id="KW-0862">Zinc</keyword>
<feature type="compositionally biased region" description="Basic and acidic residues" evidence="8">
    <location>
        <begin position="588"/>
        <end position="600"/>
    </location>
</feature>
<dbReference type="Pfam" id="PF04046">
    <property type="entry name" value="PSP"/>
    <property type="match status" value="1"/>
</dbReference>
<dbReference type="InterPro" id="IPR052115">
    <property type="entry name" value="NEXT_complex_subunit_ZCCHC8"/>
</dbReference>
<gene>
    <name evidence="10" type="primary">ORF79123</name>
</gene>
<protein>
    <recommendedName>
        <fullName evidence="9">CCHC-type domain-containing protein</fullName>
    </recommendedName>
</protein>
<evidence type="ECO:0000256" key="7">
    <source>
        <dbReference type="PROSITE-ProRule" id="PRU00047"/>
    </source>
</evidence>
<dbReference type="SMART" id="SM00581">
    <property type="entry name" value="PSP"/>
    <property type="match status" value="1"/>
</dbReference>
<evidence type="ECO:0000256" key="3">
    <source>
        <dbReference type="ARBA" id="ARBA00022723"/>
    </source>
</evidence>
<evidence type="ECO:0000256" key="4">
    <source>
        <dbReference type="ARBA" id="ARBA00022771"/>
    </source>
</evidence>
<dbReference type="PROSITE" id="PS50158">
    <property type="entry name" value="ZF_CCHC"/>
    <property type="match status" value="1"/>
</dbReference>
<evidence type="ECO:0000256" key="8">
    <source>
        <dbReference type="SAM" id="MobiDB-lite"/>
    </source>
</evidence>
<reference evidence="10" key="1">
    <citation type="submission" date="2014-12" db="EMBL/GenBank/DDBJ databases">
        <title>Insight into the proteome of Arion vulgaris.</title>
        <authorList>
            <person name="Aradska J."/>
            <person name="Bulat T."/>
            <person name="Smidak R."/>
            <person name="Sarate P."/>
            <person name="Gangsoo J."/>
            <person name="Sialana F."/>
            <person name="Bilban M."/>
            <person name="Lubec G."/>
        </authorList>
    </citation>
    <scope>NUCLEOTIDE SEQUENCE</scope>
    <source>
        <tissue evidence="10">Skin</tissue>
    </source>
</reference>
<comment type="similarity">
    <text evidence="2">Belongs to the ZCCHC8 family.</text>
</comment>
<keyword evidence="4 7" id="KW-0863">Zinc-finger</keyword>
<name>A0A0B6ZV04_9EUPU</name>
<evidence type="ECO:0000256" key="2">
    <source>
        <dbReference type="ARBA" id="ARBA00007497"/>
    </source>
</evidence>
<feature type="region of interest" description="Disordered" evidence="8">
    <location>
        <begin position="531"/>
        <end position="638"/>
    </location>
</feature>
<keyword evidence="3" id="KW-0479">Metal-binding</keyword>
<proteinExistence type="inferred from homology"/>
<organism evidence="10">
    <name type="scientific">Arion vulgaris</name>
    <dbReference type="NCBI Taxonomy" id="1028688"/>
    <lineage>
        <taxon>Eukaryota</taxon>
        <taxon>Metazoa</taxon>
        <taxon>Spiralia</taxon>
        <taxon>Lophotrochozoa</taxon>
        <taxon>Mollusca</taxon>
        <taxon>Gastropoda</taxon>
        <taxon>Heterobranchia</taxon>
        <taxon>Euthyneura</taxon>
        <taxon>Panpulmonata</taxon>
        <taxon>Eupulmonata</taxon>
        <taxon>Stylommatophora</taxon>
        <taxon>Helicina</taxon>
        <taxon>Arionoidea</taxon>
        <taxon>Arionidae</taxon>
        <taxon>Arion</taxon>
    </lineage>
</organism>
<dbReference type="AlphaFoldDB" id="A0A0B6ZV04"/>
<feature type="domain" description="CCHC-type" evidence="9">
    <location>
        <begin position="354"/>
        <end position="369"/>
    </location>
</feature>